<reference evidence="7 8" key="1">
    <citation type="journal article" date="2023" name="G3 (Bethesda)">
        <title>A chromosome-level genome assembly of Zasmidium syzygii isolated from banana leaves.</title>
        <authorList>
            <person name="van Westerhoven A.C."/>
            <person name="Mehrabi R."/>
            <person name="Talebi R."/>
            <person name="Steentjes M.B.F."/>
            <person name="Corcolon B."/>
            <person name="Chong P.A."/>
            <person name="Kema G.H.J."/>
            <person name="Seidl M.F."/>
        </authorList>
    </citation>
    <scope>NUCLEOTIDE SEQUENCE [LARGE SCALE GENOMIC DNA]</scope>
    <source>
        <strain evidence="7 8">P124</strain>
    </source>
</reference>
<sequence>MAGERSKYYLEDPELGELTKELFRQYVGIQGDEEIVQHIKAIRDKAWQLFNYPCIGGFSFVEMQIHGHPLANEVFARMKTGKETLLDLGCCFAQDIRSLVFEGAPSDKMTGFDLRSDFVEFGYDLFRDRKTLKSEFVFGDFFEECGLKVGSFDIIHASAFFHLFNWEEQVEAVTKAIRLLKPKKDSLILGRQAGSPTADSYPHPTSRSGEMFRHDPESFDKLVNEVARRTGMQLKAESAFVGHQYGGLKYKELEREGFRVIQFSIRMV</sequence>
<accession>A0ABR0E2P4</accession>
<proteinExistence type="inferred from homology"/>
<evidence type="ECO:0000256" key="1">
    <source>
        <dbReference type="ARBA" id="ARBA00005179"/>
    </source>
</evidence>
<evidence type="ECO:0000256" key="3">
    <source>
        <dbReference type="ARBA" id="ARBA00022691"/>
    </source>
</evidence>
<evidence type="ECO:0000313" key="7">
    <source>
        <dbReference type="EMBL" id="KAK4495697.1"/>
    </source>
</evidence>
<dbReference type="SUPFAM" id="SSF53335">
    <property type="entry name" value="S-adenosyl-L-methionine-dependent methyltransferases"/>
    <property type="match status" value="1"/>
</dbReference>
<dbReference type="InterPro" id="IPR029063">
    <property type="entry name" value="SAM-dependent_MTases_sf"/>
</dbReference>
<dbReference type="Proteomes" id="UP001305779">
    <property type="component" value="Unassembled WGS sequence"/>
</dbReference>
<feature type="region of interest" description="Disordered" evidence="5">
    <location>
        <begin position="191"/>
        <end position="210"/>
    </location>
</feature>
<evidence type="ECO:0000313" key="8">
    <source>
        <dbReference type="Proteomes" id="UP001305779"/>
    </source>
</evidence>
<keyword evidence="2" id="KW-0808">Transferase</keyword>
<comment type="pathway">
    <text evidence="1">Secondary metabolite biosynthesis.</text>
</comment>
<comment type="caution">
    <text evidence="7">The sequence shown here is derived from an EMBL/GenBank/DDBJ whole genome shotgun (WGS) entry which is preliminary data.</text>
</comment>
<dbReference type="Pfam" id="PF13649">
    <property type="entry name" value="Methyltransf_25"/>
    <property type="match status" value="1"/>
</dbReference>
<evidence type="ECO:0000256" key="5">
    <source>
        <dbReference type="SAM" id="MobiDB-lite"/>
    </source>
</evidence>
<organism evidence="7 8">
    <name type="scientific">Zasmidium cellare</name>
    <name type="common">Wine cellar mold</name>
    <name type="synonym">Racodium cellare</name>
    <dbReference type="NCBI Taxonomy" id="395010"/>
    <lineage>
        <taxon>Eukaryota</taxon>
        <taxon>Fungi</taxon>
        <taxon>Dikarya</taxon>
        <taxon>Ascomycota</taxon>
        <taxon>Pezizomycotina</taxon>
        <taxon>Dothideomycetes</taxon>
        <taxon>Dothideomycetidae</taxon>
        <taxon>Mycosphaerellales</taxon>
        <taxon>Mycosphaerellaceae</taxon>
        <taxon>Zasmidium</taxon>
    </lineage>
</organism>
<feature type="domain" description="Methyltransferase" evidence="6">
    <location>
        <begin position="86"/>
        <end position="182"/>
    </location>
</feature>
<keyword evidence="8" id="KW-1185">Reference proteome</keyword>
<evidence type="ECO:0000256" key="2">
    <source>
        <dbReference type="ARBA" id="ARBA00022679"/>
    </source>
</evidence>
<comment type="similarity">
    <text evidence="4">Belongs to the class I-like SAM-binding methyltransferase superfamily.</text>
</comment>
<dbReference type="PANTHER" id="PTHR35897:SF1">
    <property type="entry name" value="METHYLTRANSFERASE AUSD"/>
    <property type="match status" value="1"/>
</dbReference>
<protein>
    <recommendedName>
        <fullName evidence="6">Methyltransferase domain-containing protein</fullName>
    </recommendedName>
</protein>
<dbReference type="PANTHER" id="PTHR35897">
    <property type="entry name" value="METHYLTRANSFERASE AUSD"/>
    <property type="match status" value="1"/>
</dbReference>
<evidence type="ECO:0000259" key="6">
    <source>
        <dbReference type="Pfam" id="PF13649"/>
    </source>
</evidence>
<dbReference type="Gene3D" id="3.40.50.150">
    <property type="entry name" value="Vaccinia Virus protein VP39"/>
    <property type="match status" value="1"/>
</dbReference>
<dbReference type="EMBL" id="JAXOVC010000011">
    <property type="protein sequence ID" value="KAK4495697.1"/>
    <property type="molecule type" value="Genomic_DNA"/>
</dbReference>
<name>A0ABR0E2P4_ZASCE</name>
<dbReference type="InterPro" id="IPR051654">
    <property type="entry name" value="Meroterpenoid_MTases"/>
</dbReference>
<dbReference type="CDD" id="cd02440">
    <property type="entry name" value="AdoMet_MTases"/>
    <property type="match status" value="1"/>
</dbReference>
<dbReference type="InterPro" id="IPR041698">
    <property type="entry name" value="Methyltransf_25"/>
</dbReference>
<evidence type="ECO:0000256" key="4">
    <source>
        <dbReference type="ARBA" id="ARBA00038314"/>
    </source>
</evidence>
<feature type="compositionally biased region" description="Polar residues" evidence="5">
    <location>
        <begin position="194"/>
        <end position="208"/>
    </location>
</feature>
<gene>
    <name evidence="7" type="ORF">PRZ48_012965</name>
</gene>
<keyword evidence="3" id="KW-0949">S-adenosyl-L-methionine</keyword>